<keyword evidence="2" id="KW-1185">Reference proteome</keyword>
<proteinExistence type="predicted"/>
<evidence type="ECO:0000313" key="2">
    <source>
        <dbReference type="Proteomes" id="UP000188320"/>
    </source>
</evidence>
<organism evidence="1 2">
    <name type="scientific">Zancudomyces culisetae</name>
    <name type="common">Gut fungus</name>
    <name type="synonym">Smittium culisetae</name>
    <dbReference type="NCBI Taxonomy" id="1213189"/>
    <lineage>
        <taxon>Eukaryota</taxon>
        <taxon>Fungi</taxon>
        <taxon>Fungi incertae sedis</taxon>
        <taxon>Zoopagomycota</taxon>
        <taxon>Kickxellomycotina</taxon>
        <taxon>Harpellomycetes</taxon>
        <taxon>Harpellales</taxon>
        <taxon>Legeriomycetaceae</taxon>
        <taxon>Zancudomyces</taxon>
    </lineage>
</organism>
<accession>A0A1R1PJE8</accession>
<reference evidence="2" key="1">
    <citation type="submission" date="2017-01" db="EMBL/GenBank/DDBJ databases">
        <authorList>
            <person name="Wang Y."/>
            <person name="White M."/>
            <person name="Kvist S."/>
            <person name="Moncalvo J.-M."/>
        </authorList>
    </citation>
    <scope>NUCLEOTIDE SEQUENCE [LARGE SCALE GENOMIC DNA]</scope>
    <source>
        <strain evidence="2">COL-18-3</strain>
    </source>
</reference>
<dbReference type="Proteomes" id="UP000188320">
    <property type="component" value="Unassembled WGS sequence"/>
</dbReference>
<dbReference type="AlphaFoldDB" id="A0A1R1PJE8"/>
<evidence type="ECO:0000313" key="1">
    <source>
        <dbReference type="EMBL" id="OMH81039.1"/>
    </source>
</evidence>
<protein>
    <submittedName>
        <fullName evidence="1">Uncharacterized protein</fullName>
    </submittedName>
</protein>
<gene>
    <name evidence="1" type="ORF">AX774_g5505</name>
</gene>
<name>A0A1R1PJE8_ZANCU</name>
<dbReference type="EMBL" id="LSSK01001004">
    <property type="protein sequence ID" value="OMH81039.1"/>
    <property type="molecule type" value="Genomic_DNA"/>
</dbReference>
<sequence>MISPNSLPTVPDLLSDLLNPWPVVPDQLSILHPQSLAGIPLNTLVPILRPSYHSHLCPPQDTINHPGLFVHFAGQVFALLVPPLVR</sequence>
<comment type="caution">
    <text evidence="1">The sequence shown here is derived from an EMBL/GenBank/DDBJ whole genome shotgun (WGS) entry which is preliminary data.</text>
</comment>